<dbReference type="InterPro" id="IPR004365">
    <property type="entry name" value="NA-bd_OB_tRNA"/>
</dbReference>
<dbReference type="InterPro" id="IPR003141">
    <property type="entry name" value="Pol/His_phosphatase_N"/>
</dbReference>
<name>A0A1T4YG76_9BACT</name>
<evidence type="ECO:0000313" key="11">
    <source>
        <dbReference type="EMBL" id="SKB00822.1"/>
    </source>
</evidence>
<dbReference type="CDD" id="cd12113">
    <property type="entry name" value="PHP_PolIIIA_DnaE3"/>
    <property type="match status" value="1"/>
</dbReference>
<evidence type="ECO:0000256" key="7">
    <source>
        <dbReference type="ARBA" id="ARBA00022932"/>
    </source>
</evidence>
<dbReference type="OrthoDB" id="9803237at2"/>
<dbReference type="InterPro" id="IPR029460">
    <property type="entry name" value="DNAPol_HHH"/>
</dbReference>
<dbReference type="GO" id="GO:0003887">
    <property type="term" value="F:DNA-directed DNA polymerase activity"/>
    <property type="evidence" value="ECO:0007669"/>
    <property type="project" value="UniProtKB-KW"/>
</dbReference>
<evidence type="ECO:0000256" key="6">
    <source>
        <dbReference type="ARBA" id="ARBA00022705"/>
    </source>
</evidence>
<accession>A0A1T4YG76</accession>
<evidence type="ECO:0000256" key="1">
    <source>
        <dbReference type="ARBA" id="ARBA00004496"/>
    </source>
</evidence>
<dbReference type="AlphaFoldDB" id="A0A1T4YG76"/>
<dbReference type="Gene3D" id="1.10.10.1600">
    <property type="entry name" value="Bacterial DNA polymerase III alpha subunit, thumb domain"/>
    <property type="match status" value="1"/>
</dbReference>
<dbReference type="InterPro" id="IPR011708">
    <property type="entry name" value="DNA_pol3_alpha_NTPase_dom"/>
</dbReference>
<reference evidence="12" key="1">
    <citation type="submission" date="2017-02" db="EMBL/GenBank/DDBJ databases">
        <authorList>
            <person name="Varghese N."/>
            <person name="Submissions S."/>
        </authorList>
    </citation>
    <scope>NUCLEOTIDE SEQUENCE [LARGE SCALE GENOMIC DNA]</scope>
    <source>
        <strain evidence="12">ATCC 700200</strain>
    </source>
</reference>
<dbReference type="InterPro" id="IPR040982">
    <property type="entry name" value="DNA_pol3_finger"/>
</dbReference>
<dbReference type="GO" id="GO:0006260">
    <property type="term" value="P:DNA replication"/>
    <property type="evidence" value="ECO:0007669"/>
    <property type="project" value="UniProtKB-KW"/>
</dbReference>
<dbReference type="Pfam" id="PF17657">
    <property type="entry name" value="DNA_pol3_finger"/>
    <property type="match status" value="1"/>
</dbReference>
<dbReference type="PANTHER" id="PTHR32294:SF0">
    <property type="entry name" value="DNA POLYMERASE III SUBUNIT ALPHA"/>
    <property type="match status" value="1"/>
</dbReference>
<evidence type="ECO:0000313" key="12">
    <source>
        <dbReference type="Proteomes" id="UP000190774"/>
    </source>
</evidence>
<evidence type="ECO:0000256" key="5">
    <source>
        <dbReference type="ARBA" id="ARBA00022695"/>
    </source>
</evidence>
<evidence type="ECO:0000256" key="3">
    <source>
        <dbReference type="ARBA" id="ARBA00019114"/>
    </source>
</evidence>
<evidence type="ECO:0000256" key="9">
    <source>
        <dbReference type="SAM" id="MobiDB-lite"/>
    </source>
</evidence>
<dbReference type="NCBIfam" id="NF005298">
    <property type="entry name" value="PRK06826.1"/>
    <property type="match status" value="1"/>
</dbReference>
<dbReference type="InterPro" id="IPR004013">
    <property type="entry name" value="PHP_dom"/>
</dbReference>
<keyword evidence="4" id="KW-0808">Transferase</keyword>
<keyword evidence="12" id="KW-1185">Reference proteome</keyword>
<dbReference type="InterPro" id="IPR041931">
    <property type="entry name" value="DNA_pol3_alpha_thumb_dom"/>
</dbReference>
<keyword evidence="5" id="KW-0548">Nucleotidyltransferase</keyword>
<proteinExistence type="predicted"/>
<dbReference type="STRING" id="48467.SAMN02745166_03231"/>
<dbReference type="Proteomes" id="UP000190774">
    <property type="component" value="Unassembled WGS sequence"/>
</dbReference>
<keyword evidence="6" id="KW-0235">DNA replication</keyword>
<dbReference type="EC" id="2.7.7.7" evidence="2"/>
<dbReference type="NCBIfam" id="TIGR00594">
    <property type="entry name" value="polc"/>
    <property type="match status" value="1"/>
</dbReference>
<evidence type="ECO:0000256" key="4">
    <source>
        <dbReference type="ARBA" id="ARBA00022679"/>
    </source>
</evidence>
<feature type="region of interest" description="Disordered" evidence="9">
    <location>
        <begin position="1092"/>
        <end position="1131"/>
    </location>
</feature>
<evidence type="ECO:0000256" key="8">
    <source>
        <dbReference type="ARBA" id="ARBA00049244"/>
    </source>
</evidence>
<dbReference type="Pfam" id="PF07733">
    <property type="entry name" value="DNA_pol3_alpha"/>
    <property type="match status" value="1"/>
</dbReference>
<dbReference type="InterPro" id="IPR004805">
    <property type="entry name" value="DnaE2/DnaE/PolC"/>
</dbReference>
<dbReference type="Gene3D" id="1.10.150.870">
    <property type="match status" value="1"/>
</dbReference>
<dbReference type="CDD" id="cd04485">
    <property type="entry name" value="DnaE_OBF"/>
    <property type="match status" value="1"/>
</dbReference>
<comment type="subcellular location">
    <subcellularLocation>
        <location evidence="1">Cytoplasm</location>
    </subcellularLocation>
</comment>
<comment type="catalytic activity">
    <reaction evidence="8">
        <text>DNA(n) + a 2'-deoxyribonucleoside 5'-triphosphate = DNA(n+1) + diphosphate</text>
        <dbReference type="Rhea" id="RHEA:22508"/>
        <dbReference type="Rhea" id="RHEA-COMP:17339"/>
        <dbReference type="Rhea" id="RHEA-COMP:17340"/>
        <dbReference type="ChEBI" id="CHEBI:33019"/>
        <dbReference type="ChEBI" id="CHEBI:61560"/>
        <dbReference type="ChEBI" id="CHEBI:173112"/>
        <dbReference type="EC" id="2.7.7.7"/>
    </reaction>
</comment>
<dbReference type="SUPFAM" id="SSF89550">
    <property type="entry name" value="PHP domain-like"/>
    <property type="match status" value="1"/>
</dbReference>
<dbReference type="GO" id="GO:0008408">
    <property type="term" value="F:3'-5' exonuclease activity"/>
    <property type="evidence" value="ECO:0007669"/>
    <property type="project" value="InterPro"/>
</dbReference>
<dbReference type="GO" id="GO:0005737">
    <property type="term" value="C:cytoplasm"/>
    <property type="evidence" value="ECO:0007669"/>
    <property type="project" value="UniProtKB-SubCell"/>
</dbReference>
<feature type="domain" description="Polymerase/histidinol phosphatase N-terminal" evidence="10">
    <location>
        <begin position="6"/>
        <end position="90"/>
    </location>
</feature>
<gene>
    <name evidence="11" type="ORF">SAMN02745166_03231</name>
</gene>
<dbReference type="PANTHER" id="PTHR32294">
    <property type="entry name" value="DNA POLYMERASE III SUBUNIT ALPHA"/>
    <property type="match status" value="1"/>
</dbReference>
<dbReference type="Gene3D" id="3.20.20.140">
    <property type="entry name" value="Metal-dependent hydrolases"/>
    <property type="match status" value="1"/>
</dbReference>
<sequence length="1198" mass="134950">MADSFVHLHVHSDYSLLDGACRIGDLVKRAQKYQMPAVAITDHGNLYGAIDLYMSALKTKPKVKKGEEPSPEDLAKVVKPIIGCEVYLAPGSMHEKKEVQGRKRASHLTLLASSNEGYENLSRIVTEAHLYGQWYNPRLDKDLLRKHSKGLICLSGCINGEINQLLLTDRPAEAEKSLREFVEIFGPDNFYLELQNHGMEQQRTVTEQLLKWSKSYGLKTVATNDVHFMDRDAHESHDIMICIGTGANVHDQNRITYSPEVYFKSPAEMRALFSEFPEACDATLEIAEKCNINIRLDSTSIDRYPQYPMGDVAGNWPDRVAYLRHLCEEGLIRRYGRDRALNDEVLRKRLDYELALLAEKNFTSYFLIVWDFINWAREHGIPVGPGRGSAAGSVVAFVLGITDIDPLRFELVFERFLNPERVSPPDIDIDFCQTRRPEVIQYVREKYGELSVSHIITFGTMGAKSVIRDVGRVLGWSYGDADRLSKMIPTELNITLKDAVEKNPELKNYLDTDSNAQELWKHATFLEGITRGTGIHAAGVVIGDRPLYDFIALTRGNEEEIVSQFAMKPLTELGMLKMDFLGLKTLTVIHEAEYWVKKRFPDYNTSNAPLDDVKTFEMLQRGETVAVFQMESGGMVNTCKQLGPDKIEEIIAILALYRPGPMQFIPDFIARKKGLEQVEYPHPLLEKISKETYGILVYQEQVQQAANLLAGFTLGQADLLRRAMGKKDAQEMARQRLVFVDGCQKTNGIAPKLANEIFDLLEKFAQYGFNKSHSAAYGIVTYRTAYLKANFPVEFMTGVLSLEVSNTDKIANFVSECQRMGIVILPPDVNKSEMAFSPERTKDADPTTDAPNAIRFGLGAIKNVGEGAMNTAVEERRKNGPYKSLEDFCSRLDTKSVNKKIMESLVRAGAFDFTKEDRASMFARLDQVLASAALMQKDKKAGQGGLFDDFAMAPPKKKSTVEVKVTPWTLEETLGYEKELLGFYVSGHPLDSYRGHFESNKLTRIIALEEVDTSAKPQTVTIAGIINTLEVKYSKKDNRPFATFTFEDFTGQIEMMAWSDDYEKHKELLVVGNVLEIRCRCMKDQRTEGNRFALSSIKPLQPKKARDPKAGEAGSEPPAPKPAAPPPPPKPLVLRLDCRKHSQIDLERIHEVLVKFPGELPVIFEFSYNGGSKVRLQAGDDFRVTQTKDLVQQLMIWL</sequence>
<evidence type="ECO:0000256" key="2">
    <source>
        <dbReference type="ARBA" id="ARBA00012417"/>
    </source>
</evidence>
<dbReference type="EMBL" id="FUYE01000011">
    <property type="protein sequence ID" value="SKB00822.1"/>
    <property type="molecule type" value="Genomic_DNA"/>
</dbReference>
<keyword evidence="7" id="KW-0239">DNA-directed DNA polymerase</keyword>
<dbReference type="SMART" id="SM00481">
    <property type="entry name" value="POLIIIAc"/>
    <property type="match status" value="1"/>
</dbReference>
<feature type="compositionally biased region" description="Pro residues" evidence="9">
    <location>
        <begin position="1117"/>
        <end position="1131"/>
    </location>
</feature>
<dbReference type="Pfam" id="PF02811">
    <property type="entry name" value="PHP"/>
    <property type="match status" value="1"/>
</dbReference>
<dbReference type="Pfam" id="PF01336">
    <property type="entry name" value="tRNA_anti-codon"/>
    <property type="match status" value="1"/>
</dbReference>
<dbReference type="RefSeq" id="WP_078814419.1">
    <property type="nucleotide sequence ID" value="NZ_FUYE01000011.1"/>
</dbReference>
<protein>
    <recommendedName>
        <fullName evidence="3">DNA polymerase III subunit alpha</fullName>
        <ecNumber evidence="2">2.7.7.7</ecNumber>
    </recommendedName>
</protein>
<organism evidence="11 12">
    <name type="scientific">Prosthecobacter debontii</name>
    <dbReference type="NCBI Taxonomy" id="48467"/>
    <lineage>
        <taxon>Bacteria</taxon>
        <taxon>Pseudomonadati</taxon>
        <taxon>Verrucomicrobiota</taxon>
        <taxon>Verrucomicrobiia</taxon>
        <taxon>Verrucomicrobiales</taxon>
        <taxon>Verrucomicrobiaceae</taxon>
        <taxon>Prosthecobacter</taxon>
    </lineage>
</organism>
<dbReference type="GO" id="GO:0003676">
    <property type="term" value="F:nucleic acid binding"/>
    <property type="evidence" value="ECO:0007669"/>
    <property type="project" value="InterPro"/>
</dbReference>
<dbReference type="SUPFAM" id="SSF160975">
    <property type="entry name" value="AF1531-like"/>
    <property type="match status" value="1"/>
</dbReference>
<dbReference type="Pfam" id="PF14579">
    <property type="entry name" value="HHH_6"/>
    <property type="match status" value="1"/>
</dbReference>
<evidence type="ECO:0000259" key="10">
    <source>
        <dbReference type="SMART" id="SM00481"/>
    </source>
</evidence>
<dbReference type="NCBIfam" id="NF004226">
    <property type="entry name" value="PRK05673.1"/>
    <property type="match status" value="1"/>
</dbReference>
<dbReference type="InterPro" id="IPR016195">
    <property type="entry name" value="Pol/histidinol_Pase-like"/>
</dbReference>